<organism evidence="1 2">
    <name type="scientific">Brevundimonas balnearis</name>
    <dbReference type="NCBI Taxonomy" id="1572858"/>
    <lineage>
        <taxon>Bacteria</taxon>
        <taxon>Pseudomonadati</taxon>
        <taxon>Pseudomonadota</taxon>
        <taxon>Alphaproteobacteria</taxon>
        <taxon>Caulobacterales</taxon>
        <taxon>Caulobacteraceae</taxon>
        <taxon>Brevundimonas</taxon>
    </lineage>
</organism>
<dbReference type="EMBL" id="JBHLSW010000003">
    <property type="protein sequence ID" value="MFC0633271.1"/>
    <property type="molecule type" value="Genomic_DNA"/>
</dbReference>
<dbReference type="Pfam" id="PF07750">
    <property type="entry name" value="GcrA"/>
    <property type="match status" value="1"/>
</dbReference>
<sequence>MSVWEEPGVTDALIRLHKEGLSYSDIGAQLGVSRNAVAGKIARLGLAQGVAEAEMKRRRHLAHLNNARRRYVWTAEADALLREMAQKGVTKAYAARRLGITHDQVRNRIDALHLPWRRPAGMGTFERVVKPKRERSVEIADAQDLFAAPAPEDAVPLIGRPFGACAFPLGIPETPGEQLCCGHSVKGGGFVYCERHHNIAFRPGSGMSPRDVGRVVSMAGRATRRSPVAQTPWDEARAA</sequence>
<comment type="caution">
    <text evidence="1">The sequence shown here is derived from an EMBL/GenBank/DDBJ whole genome shotgun (WGS) entry which is preliminary data.</text>
</comment>
<accession>A0ABV6R0X4</accession>
<reference evidence="1 2" key="1">
    <citation type="submission" date="2024-09" db="EMBL/GenBank/DDBJ databases">
        <authorList>
            <person name="Sun Q."/>
            <person name="Mori K."/>
        </authorList>
    </citation>
    <scope>NUCLEOTIDE SEQUENCE [LARGE SCALE GENOMIC DNA]</scope>
    <source>
        <strain evidence="1 2">NCAIM B.02621</strain>
    </source>
</reference>
<name>A0ABV6R0X4_9CAUL</name>
<proteinExistence type="predicted"/>
<protein>
    <submittedName>
        <fullName evidence="1">GcrA family cell cycle regulator</fullName>
    </submittedName>
</protein>
<gene>
    <name evidence="1" type="ORF">ACFFGE_05180</name>
</gene>
<dbReference type="Gene3D" id="1.10.10.60">
    <property type="entry name" value="Homeodomain-like"/>
    <property type="match status" value="1"/>
</dbReference>
<evidence type="ECO:0000313" key="1">
    <source>
        <dbReference type="EMBL" id="MFC0633271.1"/>
    </source>
</evidence>
<evidence type="ECO:0000313" key="2">
    <source>
        <dbReference type="Proteomes" id="UP001589906"/>
    </source>
</evidence>
<dbReference type="InterPro" id="IPR011681">
    <property type="entry name" value="GcrA"/>
</dbReference>
<dbReference type="Proteomes" id="UP001589906">
    <property type="component" value="Unassembled WGS sequence"/>
</dbReference>
<dbReference type="RefSeq" id="WP_376834968.1">
    <property type="nucleotide sequence ID" value="NZ_JBHLSW010000003.1"/>
</dbReference>
<keyword evidence="2" id="KW-1185">Reference proteome</keyword>